<dbReference type="AlphaFoldDB" id="A0AAV4VKF1"/>
<accession>A0AAV4VKF1</accession>
<reference evidence="1 2" key="1">
    <citation type="submission" date="2021-06" db="EMBL/GenBank/DDBJ databases">
        <title>Caerostris extrusa draft genome.</title>
        <authorList>
            <person name="Kono N."/>
            <person name="Arakawa K."/>
        </authorList>
    </citation>
    <scope>NUCLEOTIDE SEQUENCE [LARGE SCALE GENOMIC DNA]</scope>
</reference>
<keyword evidence="2" id="KW-1185">Reference proteome</keyword>
<sequence>MKSFQVFRVHFLQEFAYLSGWVAKRCERFQEDPELYLTTPNWPSEEDRLTSFLEDCGHMVDRLERSHF</sequence>
<protein>
    <submittedName>
        <fullName evidence="1">Uncharacterized protein</fullName>
    </submittedName>
</protein>
<comment type="caution">
    <text evidence="1">The sequence shown here is derived from an EMBL/GenBank/DDBJ whole genome shotgun (WGS) entry which is preliminary data.</text>
</comment>
<evidence type="ECO:0000313" key="2">
    <source>
        <dbReference type="Proteomes" id="UP001054945"/>
    </source>
</evidence>
<dbReference type="EMBL" id="BPLR01014655">
    <property type="protein sequence ID" value="GIY70351.1"/>
    <property type="molecule type" value="Genomic_DNA"/>
</dbReference>
<gene>
    <name evidence="1" type="ORF">CEXT_753801</name>
</gene>
<name>A0AAV4VKF1_CAEEX</name>
<dbReference type="Proteomes" id="UP001054945">
    <property type="component" value="Unassembled WGS sequence"/>
</dbReference>
<evidence type="ECO:0000313" key="1">
    <source>
        <dbReference type="EMBL" id="GIY70351.1"/>
    </source>
</evidence>
<proteinExistence type="predicted"/>
<organism evidence="1 2">
    <name type="scientific">Caerostris extrusa</name>
    <name type="common">Bark spider</name>
    <name type="synonym">Caerostris bankana</name>
    <dbReference type="NCBI Taxonomy" id="172846"/>
    <lineage>
        <taxon>Eukaryota</taxon>
        <taxon>Metazoa</taxon>
        <taxon>Ecdysozoa</taxon>
        <taxon>Arthropoda</taxon>
        <taxon>Chelicerata</taxon>
        <taxon>Arachnida</taxon>
        <taxon>Araneae</taxon>
        <taxon>Araneomorphae</taxon>
        <taxon>Entelegynae</taxon>
        <taxon>Araneoidea</taxon>
        <taxon>Araneidae</taxon>
        <taxon>Caerostris</taxon>
    </lineage>
</organism>